<keyword evidence="6" id="KW-1185">Reference proteome</keyword>
<comment type="caution">
    <text evidence="5">The sequence shown here is derived from an EMBL/GenBank/DDBJ whole genome shotgun (WGS) entry which is preliminary data.</text>
</comment>
<dbReference type="EMBL" id="BAABME010004717">
    <property type="protein sequence ID" value="GAA0163320.1"/>
    <property type="molecule type" value="Genomic_DNA"/>
</dbReference>
<evidence type="ECO:0000256" key="2">
    <source>
        <dbReference type="ARBA" id="ARBA00023054"/>
    </source>
</evidence>
<keyword evidence="2 3" id="KW-0175">Coiled coil</keyword>
<name>A0AAV3QIF3_LITER</name>
<sequence length="951" mass="106927">MDSKTWLWKKRSSEKTIVVNGISDISLMKNVEQVSLDEKELILQESLDLLNDKLASIMRECDGKDELVSGYAKKAAKAVAGKEKAELEVIRLKEKLNEALQERVAENERASQLNAALKESMQKLDSVREEQEKRVCEAAITISKQIEKEHRDASAKLTNLTAENSHLKTALIEKEMLVRDLSKCKTQTEDELDVLMAKIDSMEKENVFLQYEFRMLEKELDACNEELAFSRYSLNASTKQNIDSSKKMKKLEEECQRLRGILYKRLPVPVASTKISREVEMQSDNLIQTRTTNLEPKTGGIEVRNSFMGILPGNPIKMMNMLIERLEDIEEENKVLKGILGQKDGDENYAISSYFRPSEVDSQLAGSYIFSEHVPSSKASSEAGKILSSQSSASSSLSELDQHEDSKNTFVPKMMGISDMSLMDDFLEMEKLTMVGAEAQPIGATSNSTNIGDMLNALLTTEINTNGTSTGKELVPVGQINLSDKSGDHQMLDISTSFDWIQRVLDIIMNQNHVSGRSLKELVEDVLVALREKKSLGDGDPCQAFNLIDQHRISGLLTWIPQMECQRVSSTDGNLSDEIVLGSHKIRQSNLGRSIHKIMELIRRLDLHCSVENVASLETSIEANDEIIYAFKWRKFEISAAINHFLVICDNMLEGKVNFEQFTEELASKLGLIMNSCVSIQETFSLKNEHLPERPQNKYDKKAALAFELQQSKESIRSVLAELETLEEVNSTLEDQIQNHKSKNQDLNPQLTIVRAKLSVVLQKLSSVEVELEERSHCSEEVEQKCLELQLQHESCIANQKTRKDEADPEGELTQSMSSASSKGREINAASAMLDECQEITLELGKQLKALASSKETNSDPKSNNKLSLLQQMQFEDTAEEENKLNFPNKQHELPLLLSDKCNTLCAPETSAAPQAIVLSKKRGGTIIFLKKLLYRRKRRGSRKLSFSLTS</sequence>
<gene>
    <name evidence="5" type="ORF">LIER_19216</name>
</gene>
<organism evidence="5 6">
    <name type="scientific">Lithospermum erythrorhizon</name>
    <name type="common">Purple gromwell</name>
    <name type="synonym">Lithospermum officinale var. erythrorhizon</name>
    <dbReference type="NCBI Taxonomy" id="34254"/>
    <lineage>
        <taxon>Eukaryota</taxon>
        <taxon>Viridiplantae</taxon>
        <taxon>Streptophyta</taxon>
        <taxon>Embryophyta</taxon>
        <taxon>Tracheophyta</taxon>
        <taxon>Spermatophyta</taxon>
        <taxon>Magnoliopsida</taxon>
        <taxon>eudicotyledons</taxon>
        <taxon>Gunneridae</taxon>
        <taxon>Pentapetalae</taxon>
        <taxon>asterids</taxon>
        <taxon>lamiids</taxon>
        <taxon>Boraginales</taxon>
        <taxon>Boraginaceae</taxon>
        <taxon>Boraginoideae</taxon>
        <taxon>Lithospermeae</taxon>
        <taxon>Lithospermum</taxon>
    </lineage>
</organism>
<dbReference type="PANTHER" id="PTHR31580:SF8">
    <property type="entry name" value="FILAMENT-LIKE PROTEIN (DUF869)"/>
    <property type="match status" value="1"/>
</dbReference>
<feature type="region of interest" description="Disordered" evidence="4">
    <location>
        <begin position="800"/>
        <end position="823"/>
    </location>
</feature>
<comment type="similarity">
    <text evidence="1">Belongs to the FPP family.</text>
</comment>
<dbReference type="AlphaFoldDB" id="A0AAV3QIF3"/>
<dbReference type="PANTHER" id="PTHR31580">
    <property type="entry name" value="FILAMENT-LIKE PLANT PROTEIN 4"/>
    <property type="match status" value="1"/>
</dbReference>
<feature type="coiled-coil region" evidence="3">
    <location>
        <begin position="709"/>
        <end position="743"/>
    </location>
</feature>
<evidence type="ECO:0000256" key="1">
    <source>
        <dbReference type="ARBA" id="ARBA00005921"/>
    </source>
</evidence>
<reference evidence="5 6" key="1">
    <citation type="submission" date="2024-01" db="EMBL/GenBank/DDBJ databases">
        <title>The complete chloroplast genome sequence of Lithospermum erythrorhizon: insights into the phylogenetic relationship among Boraginaceae species and the maternal lineages of purple gromwells.</title>
        <authorList>
            <person name="Okada T."/>
            <person name="Watanabe K."/>
        </authorList>
    </citation>
    <scope>NUCLEOTIDE SEQUENCE [LARGE SCALE GENOMIC DNA]</scope>
</reference>
<evidence type="ECO:0000313" key="6">
    <source>
        <dbReference type="Proteomes" id="UP001454036"/>
    </source>
</evidence>
<feature type="coiled-coil region" evidence="3">
    <location>
        <begin position="82"/>
        <end position="254"/>
    </location>
</feature>
<dbReference type="Pfam" id="PF05911">
    <property type="entry name" value="FPP"/>
    <property type="match status" value="2"/>
</dbReference>
<dbReference type="Proteomes" id="UP001454036">
    <property type="component" value="Unassembled WGS sequence"/>
</dbReference>
<protein>
    <recommendedName>
        <fullName evidence="7">Filament-like plant protein 7</fullName>
    </recommendedName>
</protein>
<feature type="compositionally biased region" description="Polar residues" evidence="4">
    <location>
        <begin position="813"/>
        <end position="822"/>
    </location>
</feature>
<evidence type="ECO:0008006" key="7">
    <source>
        <dbReference type="Google" id="ProtNLM"/>
    </source>
</evidence>
<evidence type="ECO:0000256" key="4">
    <source>
        <dbReference type="SAM" id="MobiDB-lite"/>
    </source>
</evidence>
<evidence type="ECO:0000313" key="5">
    <source>
        <dbReference type="EMBL" id="GAA0163320.1"/>
    </source>
</evidence>
<accession>A0AAV3QIF3</accession>
<proteinExistence type="inferred from homology"/>
<evidence type="ECO:0000256" key="3">
    <source>
        <dbReference type="SAM" id="Coils"/>
    </source>
</evidence>
<dbReference type="InterPro" id="IPR008587">
    <property type="entry name" value="FPP_plant"/>
</dbReference>